<reference evidence="8 10" key="2">
    <citation type="submission" date="2018-06" db="EMBL/GenBank/DDBJ databases">
        <authorList>
            <consortium name="Pathogen Informatics"/>
            <person name="Doyle S."/>
        </authorList>
    </citation>
    <scope>NUCLEOTIDE SEQUENCE [LARGE SCALE GENOMIC DNA]</scope>
    <source>
        <strain evidence="8 10">NCTC10684</strain>
    </source>
</reference>
<sequence length="299" mass="32357">MNAPLNHPLPLLDLDVLRTFVAIAETGSFTTAANAVFRTPSAVSMQIKKLEDILGRSVFFRDARSVTLTTDGEMLLGYARRMLAINREAVSKFIIPDIVGVVRLGSPDDFGERVLPHVLKRFAQTHPSIAVDVIIDQSSNLRRRMDDRALDITLLTNACRANAAGAETLLTEPIVWAGARGGCAHLREPLPVSIWEEGCAWRAGALEALGRDGRNYRVAYMSAHTAGQRAAILSDLAVAPLPRSFIGDELVELGVKDGMPEIGNYSLAMIVAPEASAPVKAAADHIRAAFETFNLTGKF</sequence>
<comment type="similarity">
    <text evidence="1">Belongs to the LysR transcriptional regulatory family.</text>
</comment>
<dbReference type="EMBL" id="JACICB010000001">
    <property type="protein sequence ID" value="MBB3703722.1"/>
    <property type="molecule type" value="Genomic_DNA"/>
</dbReference>
<dbReference type="PANTHER" id="PTHR30579">
    <property type="entry name" value="TRANSCRIPTIONAL REGULATOR"/>
    <property type="match status" value="1"/>
</dbReference>
<dbReference type="InterPro" id="IPR050176">
    <property type="entry name" value="LTTR"/>
</dbReference>
<dbReference type="GO" id="GO:0003677">
    <property type="term" value="F:DNA binding"/>
    <property type="evidence" value="ECO:0007669"/>
    <property type="project" value="UniProtKB-KW"/>
</dbReference>
<reference evidence="6 9" key="1">
    <citation type="submission" date="2016-03" db="EMBL/GenBank/DDBJ databases">
        <title>Complete genome of Aminobacter aminovorans KCTC 2477.</title>
        <authorList>
            <person name="Kim K.M."/>
        </authorList>
    </citation>
    <scope>NUCLEOTIDE SEQUENCE [LARGE SCALE GENOMIC DNA]</scope>
    <source>
        <strain evidence="6 9">KCTC 2477</strain>
    </source>
</reference>
<dbReference type="FunFam" id="1.10.10.10:FF:000001">
    <property type="entry name" value="LysR family transcriptional regulator"/>
    <property type="match status" value="1"/>
</dbReference>
<organism evidence="8 10">
    <name type="scientific">Aminobacter aminovorans</name>
    <name type="common">Chelatobacter heintzii</name>
    <dbReference type="NCBI Taxonomy" id="83263"/>
    <lineage>
        <taxon>Bacteria</taxon>
        <taxon>Pseudomonadati</taxon>
        <taxon>Pseudomonadota</taxon>
        <taxon>Alphaproteobacteria</taxon>
        <taxon>Hyphomicrobiales</taxon>
        <taxon>Phyllobacteriaceae</taxon>
        <taxon>Aminobacter</taxon>
    </lineage>
</organism>
<dbReference type="PROSITE" id="PS50931">
    <property type="entry name" value="HTH_LYSR"/>
    <property type="match status" value="1"/>
</dbReference>
<dbReference type="Pfam" id="PF00126">
    <property type="entry name" value="HTH_1"/>
    <property type="match status" value="1"/>
</dbReference>
<keyword evidence="2" id="KW-0805">Transcription regulation</keyword>
<dbReference type="Gene3D" id="1.10.10.10">
    <property type="entry name" value="Winged helix-like DNA-binding domain superfamily/Winged helix DNA-binding domain"/>
    <property type="match status" value="1"/>
</dbReference>
<dbReference type="GO" id="GO:0003700">
    <property type="term" value="F:DNA-binding transcription factor activity"/>
    <property type="evidence" value="ECO:0007669"/>
    <property type="project" value="InterPro"/>
</dbReference>
<reference evidence="7 11" key="3">
    <citation type="submission" date="2020-08" db="EMBL/GenBank/DDBJ databases">
        <title>Genomic Encyclopedia of Type Strains, Phase IV (KMG-IV): sequencing the most valuable type-strain genomes for metagenomic binning, comparative biology and taxonomic classification.</title>
        <authorList>
            <person name="Goeker M."/>
        </authorList>
    </citation>
    <scope>NUCLEOTIDE SEQUENCE [LARGE SCALE GENOMIC DNA]</scope>
    <source>
        <strain evidence="7 11">DSM 10368</strain>
    </source>
</reference>
<accession>A0A142M6F9</accession>
<dbReference type="STRING" id="83263.AA2016_3005"/>
<dbReference type="PANTHER" id="PTHR30579:SF7">
    <property type="entry name" value="HTH-TYPE TRANSCRIPTIONAL REGULATOR LRHA-RELATED"/>
    <property type="match status" value="1"/>
</dbReference>
<dbReference type="KEGG" id="aak:AA2016_3005"/>
<dbReference type="SUPFAM" id="SSF53850">
    <property type="entry name" value="Periplasmic binding protein-like II"/>
    <property type="match status" value="1"/>
</dbReference>
<keyword evidence="3 7" id="KW-0238">DNA-binding</keyword>
<evidence type="ECO:0000256" key="4">
    <source>
        <dbReference type="ARBA" id="ARBA00023163"/>
    </source>
</evidence>
<evidence type="ECO:0000313" key="7">
    <source>
        <dbReference type="EMBL" id="MBB3703722.1"/>
    </source>
</evidence>
<dbReference type="Proteomes" id="UP000075755">
    <property type="component" value="Chromosome"/>
</dbReference>
<evidence type="ECO:0000313" key="9">
    <source>
        <dbReference type="Proteomes" id="UP000075755"/>
    </source>
</evidence>
<dbReference type="RefSeq" id="WP_067960915.1">
    <property type="nucleotide sequence ID" value="NZ_BAAAVY010000002.1"/>
</dbReference>
<evidence type="ECO:0000313" key="6">
    <source>
        <dbReference type="EMBL" id="AMS41929.1"/>
    </source>
</evidence>
<gene>
    <name evidence="8" type="primary">cysL_3</name>
    <name evidence="6" type="ORF">AA2016_3005</name>
    <name evidence="7" type="ORF">FHS67_000016</name>
    <name evidence="8" type="ORF">NCTC10684_02724</name>
</gene>
<dbReference type="Proteomes" id="UP000577697">
    <property type="component" value="Unassembled WGS sequence"/>
</dbReference>
<evidence type="ECO:0000256" key="1">
    <source>
        <dbReference type="ARBA" id="ARBA00009437"/>
    </source>
</evidence>
<dbReference type="InterPro" id="IPR036390">
    <property type="entry name" value="WH_DNA-bd_sf"/>
</dbReference>
<evidence type="ECO:0000313" key="8">
    <source>
        <dbReference type="EMBL" id="SUU89483.1"/>
    </source>
</evidence>
<keyword evidence="11" id="KW-1185">Reference proteome</keyword>
<name>A0A142M6F9_AMIAI</name>
<dbReference type="EMBL" id="CP015005">
    <property type="protein sequence ID" value="AMS41929.1"/>
    <property type="molecule type" value="Genomic_DNA"/>
</dbReference>
<dbReference type="Proteomes" id="UP000254701">
    <property type="component" value="Unassembled WGS sequence"/>
</dbReference>
<feature type="domain" description="HTH lysR-type" evidence="5">
    <location>
        <begin position="12"/>
        <end position="69"/>
    </location>
</feature>
<proteinExistence type="inferred from homology"/>
<dbReference type="Pfam" id="PF03466">
    <property type="entry name" value="LysR_substrate"/>
    <property type="match status" value="1"/>
</dbReference>
<dbReference type="InterPro" id="IPR000847">
    <property type="entry name" value="LysR_HTH_N"/>
</dbReference>
<dbReference type="AlphaFoldDB" id="A0A142M6F9"/>
<dbReference type="EMBL" id="UFSM01000001">
    <property type="protein sequence ID" value="SUU89483.1"/>
    <property type="molecule type" value="Genomic_DNA"/>
</dbReference>
<protein>
    <submittedName>
        <fullName evidence="8">CysJI operon transcriptional activator</fullName>
    </submittedName>
    <submittedName>
        <fullName evidence="7">DNA-binding transcriptional LysR family regulator</fullName>
    </submittedName>
    <submittedName>
        <fullName evidence="6">LysR family transcriptional regulator</fullName>
    </submittedName>
</protein>
<keyword evidence="4" id="KW-0804">Transcription</keyword>
<evidence type="ECO:0000313" key="10">
    <source>
        <dbReference type="Proteomes" id="UP000254701"/>
    </source>
</evidence>
<dbReference type="SUPFAM" id="SSF46785">
    <property type="entry name" value="Winged helix' DNA-binding domain"/>
    <property type="match status" value="1"/>
</dbReference>
<dbReference type="InterPro" id="IPR005119">
    <property type="entry name" value="LysR_subst-bd"/>
</dbReference>
<dbReference type="OrthoDB" id="8097684at2"/>
<evidence type="ECO:0000313" key="11">
    <source>
        <dbReference type="Proteomes" id="UP000577697"/>
    </source>
</evidence>
<dbReference type="Gene3D" id="3.40.190.10">
    <property type="entry name" value="Periplasmic binding protein-like II"/>
    <property type="match status" value="2"/>
</dbReference>
<evidence type="ECO:0000259" key="5">
    <source>
        <dbReference type="PROSITE" id="PS50931"/>
    </source>
</evidence>
<evidence type="ECO:0000256" key="2">
    <source>
        <dbReference type="ARBA" id="ARBA00023015"/>
    </source>
</evidence>
<evidence type="ECO:0000256" key="3">
    <source>
        <dbReference type="ARBA" id="ARBA00023125"/>
    </source>
</evidence>
<dbReference type="InterPro" id="IPR036388">
    <property type="entry name" value="WH-like_DNA-bd_sf"/>
</dbReference>